<evidence type="ECO:0008006" key="3">
    <source>
        <dbReference type="Google" id="ProtNLM"/>
    </source>
</evidence>
<dbReference type="AlphaFoldDB" id="A0AAP7A1T3"/>
<proteinExistence type="predicted"/>
<reference evidence="1 2" key="1">
    <citation type="submission" date="2020-05" db="EMBL/GenBank/DDBJ databases">
        <title>Whole genome sequencing and identification of novel metabolites from Paenibacillus alvei strain JR949.</title>
        <authorList>
            <person name="Rajendhran J."/>
            <person name="Sree Pranav P."/>
            <person name="Mahalakshmi B."/>
            <person name="Karthikeyan R."/>
        </authorList>
    </citation>
    <scope>NUCLEOTIDE SEQUENCE [LARGE SCALE GENOMIC DNA]</scope>
    <source>
        <strain evidence="1 2">JR949</strain>
    </source>
</reference>
<evidence type="ECO:0000313" key="2">
    <source>
        <dbReference type="Proteomes" id="UP000552038"/>
    </source>
</evidence>
<sequence>MWVGHVYSTQQVADILDIGRSTVNKYARSLEDAGYEFKKGDNDWRAFTEHDLVMFRALVELLSRGVQYDNGIKSITERYKTNPDNHYMPIAAMPDSTNYVEVDKKLDAVMLAIQSLSNRIDDVIDERVKSEVAAATEQLHREVNEVAEQVRIAKESTDEKLDALLSRMETHGKRSPWWKFWK</sequence>
<organism evidence="1 2">
    <name type="scientific">Paenibacillus alvei</name>
    <name type="common">Bacillus alvei</name>
    <dbReference type="NCBI Taxonomy" id="44250"/>
    <lineage>
        <taxon>Bacteria</taxon>
        <taxon>Bacillati</taxon>
        <taxon>Bacillota</taxon>
        <taxon>Bacilli</taxon>
        <taxon>Bacillales</taxon>
        <taxon>Paenibacillaceae</taxon>
        <taxon>Paenibacillus</taxon>
    </lineage>
</organism>
<comment type="caution">
    <text evidence="1">The sequence shown here is derived from an EMBL/GenBank/DDBJ whole genome shotgun (WGS) entry which is preliminary data.</text>
</comment>
<name>A0AAP7A1T3_PAEAL</name>
<dbReference type="RefSeq" id="WP_171419958.1">
    <property type="nucleotide sequence ID" value="NZ_JABFOR010000074.1"/>
</dbReference>
<dbReference type="EMBL" id="JABFOR010000074">
    <property type="protein sequence ID" value="NOJ74074.1"/>
    <property type="molecule type" value="Genomic_DNA"/>
</dbReference>
<protein>
    <recommendedName>
        <fullName evidence="3">HTH merR-type domain-containing protein</fullName>
    </recommendedName>
</protein>
<dbReference type="Proteomes" id="UP000552038">
    <property type="component" value="Unassembled WGS sequence"/>
</dbReference>
<accession>A0AAP7A1T3</accession>
<gene>
    <name evidence="1" type="ORF">HMI46_26550</name>
</gene>
<evidence type="ECO:0000313" key="1">
    <source>
        <dbReference type="EMBL" id="NOJ74074.1"/>
    </source>
</evidence>
<dbReference type="Gene3D" id="1.10.1660.10">
    <property type="match status" value="1"/>
</dbReference>